<dbReference type="InterPro" id="IPR046373">
    <property type="entry name" value="Acyl-CoA_Oxase/DH_mid-dom_sf"/>
</dbReference>
<dbReference type="PANTHER" id="PTHR43884:SF19">
    <property type="entry name" value="ACYL-COA DEHYDROGENASE FADE4-RELATED"/>
    <property type="match status" value="1"/>
</dbReference>
<dbReference type="InterPro" id="IPR009100">
    <property type="entry name" value="AcylCoA_DH/oxidase_NM_dom_sf"/>
</dbReference>
<dbReference type="PANTHER" id="PTHR43884">
    <property type="entry name" value="ACYL-COA DEHYDROGENASE"/>
    <property type="match status" value="1"/>
</dbReference>
<dbReference type="GO" id="GO:0016937">
    <property type="term" value="F:short-chain fatty acyl-CoA dehydrogenase activity"/>
    <property type="evidence" value="ECO:0007669"/>
    <property type="project" value="UniProtKB-EC"/>
</dbReference>
<sequence>MTRLEERFGDPYNADNPFGHRTILDADERSTVAEGAEAVLDEFGLNAEFVPEALGGRLVEVDELVRRLRPVFRRDASLGLGYGVTSLMAGLNVWLGGSDVQRKWLADLLLGGGKASVGYHELDRGNDLTNNEFAATRTEDGLVLDGRKEVINNAARADAAVLFARTGGKGGGRDHSLLLVDLHQLDGGTFRRLPRYRTLGLRGVGLSGFEFTGCAVPDSALVGDLGQGSDIALRSFQVSRCVMAGTGLGILDAGLFGVLRFALERRLYGQTVAELPHARATLAGAYADLLTADALVTTATRALHVLPATASAYAAATKLLVPTLLEEAMNALSVVLGARFYLREGDYAGFGKHMRDLPPLGIGHAGGISCQLTLLPQLSRLLRALGDPAPAAVFTAGAALPELDLSRLRLFAPSGDPLLAELAAHGTHPGIAAALAKLTADVAALPARDTGVAASPAALDLTDRYAALLAAASVTGYARHNAVPDGWAELALSRLAERLTPSAALPATHPAAEGALFADLLDRATTGSGFCLDRDPVHRTLAQ</sequence>
<dbReference type="STRING" id="909613.UO65_0204"/>
<reference evidence="8 9" key="1">
    <citation type="journal article" date="2014" name="Genome Announc.">
        <title>Draft Genome Sequence of the Antitrypanosomally Active Sponge-Associated Bacterium Actinokineospora sp. Strain EG49.</title>
        <authorList>
            <person name="Harjes J."/>
            <person name="Ryu T."/>
            <person name="Abdelmohsen U.R."/>
            <person name="Moitinho-Silva L."/>
            <person name="Horn H."/>
            <person name="Ravasi T."/>
            <person name="Hentschel U."/>
        </authorList>
    </citation>
    <scope>NUCLEOTIDE SEQUENCE [LARGE SCALE GENOMIC DNA]</scope>
    <source>
        <strain evidence="8 9">EG49</strain>
    </source>
</reference>
<dbReference type="CDD" id="cd00567">
    <property type="entry name" value="ACAD"/>
    <property type="match status" value="1"/>
</dbReference>
<accession>W7J6I9</accession>
<evidence type="ECO:0000256" key="3">
    <source>
        <dbReference type="ARBA" id="ARBA00022630"/>
    </source>
</evidence>
<dbReference type="Gene3D" id="2.40.110.10">
    <property type="entry name" value="Butyryl-CoA Dehydrogenase, subunit A, domain 2"/>
    <property type="match status" value="1"/>
</dbReference>
<evidence type="ECO:0000256" key="4">
    <source>
        <dbReference type="ARBA" id="ARBA00022827"/>
    </source>
</evidence>
<name>W7J6I9_9PSEU</name>
<dbReference type="EC" id="1.3.8.1" evidence="8"/>
<keyword evidence="5 8" id="KW-0560">Oxidoreductase</keyword>
<dbReference type="InterPro" id="IPR036250">
    <property type="entry name" value="AcylCo_DH-like_C"/>
</dbReference>
<dbReference type="OrthoDB" id="3860847at2"/>
<evidence type="ECO:0000313" key="8">
    <source>
        <dbReference type="EMBL" id="EWC64597.1"/>
    </source>
</evidence>
<dbReference type="eggNOG" id="COG1960">
    <property type="taxonomic scope" value="Bacteria"/>
</dbReference>
<dbReference type="RefSeq" id="WP_052020364.1">
    <property type="nucleotide sequence ID" value="NZ_AYXG01000004.1"/>
</dbReference>
<dbReference type="InterPro" id="IPR006091">
    <property type="entry name" value="Acyl-CoA_Oxase/DH_mid-dom"/>
</dbReference>
<protein>
    <submittedName>
        <fullName evidence="8">Butyryl-CoA dehydrogenase</fullName>
        <ecNumber evidence="8">1.3.8.1</ecNumber>
    </submittedName>
</protein>
<evidence type="ECO:0000259" key="6">
    <source>
        <dbReference type="Pfam" id="PF00441"/>
    </source>
</evidence>
<dbReference type="Gene3D" id="1.10.540.10">
    <property type="entry name" value="Acyl-CoA dehydrogenase/oxidase, N-terminal domain"/>
    <property type="match status" value="1"/>
</dbReference>
<keyword evidence="9" id="KW-1185">Reference proteome</keyword>
<feature type="domain" description="Acyl-CoA oxidase/dehydrogenase middle" evidence="7">
    <location>
        <begin position="121"/>
        <end position="213"/>
    </location>
</feature>
<feature type="domain" description="Acyl-CoA dehydrogenase/oxidase C-terminal" evidence="6">
    <location>
        <begin position="226"/>
        <end position="363"/>
    </location>
</feature>
<dbReference type="Proteomes" id="UP000019277">
    <property type="component" value="Unassembled WGS sequence"/>
</dbReference>
<gene>
    <name evidence="8" type="ORF">UO65_0204</name>
</gene>
<dbReference type="InterPro" id="IPR009075">
    <property type="entry name" value="AcylCo_DH/oxidase_C"/>
</dbReference>
<dbReference type="Pfam" id="PF00441">
    <property type="entry name" value="Acyl-CoA_dh_1"/>
    <property type="match status" value="1"/>
</dbReference>
<dbReference type="GO" id="GO:0005886">
    <property type="term" value="C:plasma membrane"/>
    <property type="evidence" value="ECO:0007669"/>
    <property type="project" value="TreeGrafter"/>
</dbReference>
<organism evidence="8 9">
    <name type="scientific">Actinokineospora spheciospongiae</name>
    <dbReference type="NCBI Taxonomy" id="909613"/>
    <lineage>
        <taxon>Bacteria</taxon>
        <taxon>Bacillati</taxon>
        <taxon>Actinomycetota</taxon>
        <taxon>Actinomycetes</taxon>
        <taxon>Pseudonocardiales</taxon>
        <taxon>Pseudonocardiaceae</taxon>
        <taxon>Actinokineospora</taxon>
    </lineage>
</organism>
<dbReference type="GO" id="GO:0050660">
    <property type="term" value="F:flavin adenine dinucleotide binding"/>
    <property type="evidence" value="ECO:0007669"/>
    <property type="project" value="InterPro"/>
</dbReference>
<dbReference type="InterPro" id="IPR037069">
    <property type="entry name" value="AcylCoA_DH/ox_N_sf"/>
</dbReference>
<dbReference type="Pfam" id="PF02770">
    <property type="entry name" value="Acyl-CoA_dh_M"/>
    <property type="match status" value="1"/>
</dbReference>
<dbReference type="PATRIC" id="fig|909613.9.peg.212"/>
<dbReference type="EMBL" id="AYXG01000004">
    <property type="protein sequence ID" value="EWC64597.1"/>
    <property type="molecule type" value="Genomic_DNA"/>
</dbReference>
<evidence type="ECO:0000256" key="2">
    <source>
        <dbReference type="ARBA" id="ARBA00009347"/>
    </source>
</evidence>
<comment type="cofactor">
    <cofactor evidence="1 5">
        <name>FAD</name>
        <dbReference type="ChEBI" id="CHEBI:57692"/>
    </cofactor>
</comment>
<evidence type="ECO:0000256" key="1">
    <source>
        <dbReference type="ARBA" id="ARBA00001974"/>
    </source>
</evidence>
<comment type="caution">
    <text evidence="8">The sequence shown here is derived from an EMBL/GenBank/DDBJ whole genome shotgun (WGS) entry which is preliminary data.</text>
</comment>
<dbReference type="SUPFAM" id="SSF47203">
    <property type="entry name" value="Acyl-CoA dehydrogenase C-terminal domain-like"/>
    <property type="match status" value="1"/>
</dbReference>
<dbReference type="Gene3D" id="1.20.140.10">
    <property type="entry name" value="Butyryl-CoA Dehydrogenase, subunit A, domain 3"/>
    <property type="match status" value="1"/>
</dbReference>
<dbReference type="AlphaFoldDB" id="W7J6I9"/>
<comment type="similarity">
    <text evidence="2 5">Belongs to the acyl-CoA dehydrogenase family.</text>
</comment>
<proteinExistence type="inferred from homology"/>
<dbReference type="SUPFAM" id="SSF56645">
    <property type="entry name" value="Acyl-CoA dehydrogenase NM domain-like"/>
    <property type="match status" value="1"/>
</dbReference>
<keyword evidence="4 5" id="KW-0274">FAD</keyword>
<evidence type="ECO:0000313" key="9">
    <source>
        <dbReference type="Proteomes" id="UP000019277"/>
    </source>
</evidence>
<evidence type="ECO:0000256" key="5">
    <source>
        <dbReference type="RuleBase" id="RU362125"/>
    </source>
</evidence>
<keyword evidence="3 5" id="KW-0285">Flavoprotein</keyword>
<evidence type="ECO:0000259" key="7">
    <source>
        <dbReference type="Pfam" id="PF02770"/>
    </source>
</evidence>